<evidence type="ECO:0000256" key="2">
    <source>
        <dbReference type="ARBA" id="ARBA00022475"/>
    </source>
</evidence>
<sequence>MNKLGHVISFTYRNKVKNKSFRWTTLSLAVLLVIGLNIPYFIQLFSGNNGEDNMKIAIASSNYDEIATQIQQAAQKQQQATSSSIANLATNSTNDSQDTQLQWQDQFASEDTLRQQVEDGKIGGYLLLQKPTQGDPAFPDVTYVSEKNDVVIQSLLQTATQTAKVQYIAAGKLTNTQLEQIGTPVTVNHTSPDDLNGKAEAQKENPLKANTENYILVYLLMVLFFFSLTITGNMIASEITAEKSSRVMEILISSLSPLTQMFGKIIGVFLVGLTQIASYGIVIAINLSLPYYQEVLSNFDLHVSNLSLNVVGFGLLYYVLGYFLYATLFAAIGSIVSRTEDLGQAISPITMLTLAAFYIGIFSISNSDSLLMRISSYIPFFAPTTVIVRIGLGSMPIWEIAISIAILLVSILFFGWLSAKIYRTGVLMYGKRPSLKELRKAMKSYKI</sequence>
<feature type="transmembrane region" description="Helical" evidence="6">
    <location>
        <begin position="265"/>
        <end position="289"/>
    </location>
</feature>
<accession>A0ABW4ULZ0</accession>
<feature type="transmembrane region" description="Helical" evidence="6">
    <location>
        <begin position="400"/>
        <end position="419"/>
    </location>
</feature>
<evidence type="ECO:0000256" key="3">
    <source>
        <dbReference type="ARBA" id="ARBA00022692"/>
    </source>
</evidence>
<evidence type="ECO:0000313" key="9">
    <source>
        <dbReference type="Proteomes" id="UP001597403"/>
    </source>
</evidence>
<feature type="transmembrane region" description="Helical" evidence="6">
    <location>
        <begin position="345"/>
        <end position="364"/>
    </location>
</feature>
<keyword evidence="9" id="KW-1185">Reference proteome</keyword>
<evidence type="ECO:0000256" key="6">
    <source>
        <dbReference type="SAM" id="Phobius"/>
    </source>
</evidence>
<keyword evidence="4 6" id="KW-1133">Transmembrane helix</keyword>
<protein>
    <submittedName>
        <fullName evidence="8">ABC transporter permease</fullName>
    </submittedName>
</protein>
<keyword evidence="2" id="KW-1003">Cell membrane</keyword>
<feature type="transmembrane region" description="Helical" evidence="6">
    <location>
        <begin position="215"/>
        <end position="236"/>
    </location>
</feature>
<dbReference type="InterPro" id="IPR013525">
    <property type="entry name" value="ABC2_TM"/>
</dbReference>
<feature type="domain" description="ABC-2 type transporter transmembrane" evidence="7">
    <location>
        <begin position="19"/>
        <end position="419"/>
    </location>
</feature>
<name>A0ABW4ULZ0_9BACL</name>
<feature type="transmembrane region" description="Helical" evidence="6">
    <location>
        <begin position="21"/>
        <end position="42"/>
    </location>
</feature>
<reference evidence="9" key="1">
    <citation type="journal article" date="2019" name="Int. J. Syst. Evol. Microbiol.">
        <title>The Global Catalogue of Microorganisms (GCM) 10K type strain sequencing project: providing services to taxonomists for standard genome sequencing and annotation.</title>
        <authorList>
            <consortium name="The Broad Institute Genomics Platform"/>
            <consortium name="The Broad Institute Genome Sequencing Center for Infectious Disease"/>
            <person name="Wu L."/>
            <person name="Ma J."/>
        </authorList>
    </citation>
    <scope>NUCLEOTIDE SEQUENCE [LARGE SCALE GENOMIC DNA]</scope>
    <source>
        <strain evidence="9">CGMCC 1.15067</strain>
    </source>
</reference>
<dbReference type="PANTHER" id="PTHR30294:SF29">
    <property type="entry name" value="MULTIDRUG ABC TRANSPORTER PERMEASE YBHS-RELATED"/>
    <property type="match status" value="1"/>
</dbReference>
<evidence type="ECO:0000313" key="8">
    <source>
        <dbReference type="EMBL" id="MFD1988568.1"/>
    </source>
</evidence>
<gene>
    <name evidence="8" type="ORF">ACFSGI_01105</name>
</gene>
<evidence type="ECO:0000256" key="1">
    <source>
        <dbReference type="ARBA" id="ARBA00004651"/>
    </source>
</evidence>
<dbReference type="Pfam" id="PF12698">
    <property type="entry name" value="ABC2_membrane_3"/>
    <property type="match status" value="1"/>
</dbReference>
<keyword evidence="3 6" id="KW-0812">Transmembrane</keyword>
<organism evidence="8 9">
    <name type="scientific">Paenibacillus nicotianae</name>
    <dbReference type="NCBI Taxonomy" id="1526551"/>
    <lineage>
        <taxon>Bacteria</taxon>
        <taxon>Bacillati</taxon>
        <taxon>Bacillota</taxon>
        <taxon>Bacilli</taxon>
        <taxon>Bacillales</taxon>
        <taxon>Paenibacillaceae</taxon>
        <taxon>Paenibacillus</taxon>
    </lineage>
</organism>
<keyword evidence="5 6" id="KW-0472">Membrane</keyword>
<proteinExistence type="predicted"/>
<comment type="caution">
    <text evidence="8">The sequence shown here is derived from an EMBL/GenBank/DDBJ whole genome shotgun (WGS) entry which is preliminary data.</text>
</comment>
<dbReference type="PANTHER" id="PTHR30294">
    <property type="entry name" value="MEMBRANE COMPONENT OF ABC TRANSPORTER YHHJ-RELATED"/>
    <property type="match status" value="1"/>
</dbReference>
<dbReference type="Proteomes" id="UP001597403">
    <property type="component" value="Unassembled WGS sequence"/>
</dbReference>
<dbReference type="InterPro" id="IPR051449">
    <property type="entry name" value="ABC-2_transporter_component"/>
</dbReference>
<comment type="subcellular location">
    <subcellularLocation>
        <location evidence="1">Cell membrane</location>
        <topology evidence="1">Multi-pass membrane protein</topology>
    </subcellularLocation>
</comment>
<feature type="transmembrane region" description="Helical" evidence="6">
    <location>
        <begin position="309"/>
        <end position="333"/>
    </location>
</feature>
<evidence type="ECO:0000256" key="4">
    <source>
        <dbReference type="ARBA" id="ARBA00022989"/>
    </source>
</evidence>
<dbReference type="RefSeq" id="WP_204826543.1">
    <property type="nucleotide sequence ID" value="NZ_JBHUGF010000001.1"/>
</dbReference>
<dbReference type="EMBL" id="JBHUGF010000001">
    <property type="protein sequence ID" value="MFD1988568.1"/>
    <property type="molecule type" value="Genomic_DNA"/>
</dbReference>
<evidence type="ECO:0000259" key="7">
    <source>
        <dbReference type="Pfam" id="PF12698"/>
    </source>
</evidence>
<evidence type="ECO:0000256" key="5">
    <source>
        <dbReference type="ARBA" id="ARBA00023136"/>
    </source>
</evidence>
<feature type="transmembrane region" description="Helical" evidence="6">
    <location>
        <begin position="370"/>
        <end position="388"/>
    </location>
</feature>